<keyword evidence="9" id="KW-1185">Reference proteome</keyword>
<dbReference type="InterPro" id="IPR002110">
    <property type="entry name" value="Ankyrin_rpt"/>
</dbReference>
<evidence type="ECO:0000256" key="4">
    <source>
        <dbReference type="ARBA" id="ARBA00022771"/>
    </source>
</evidence>
<keyword evidence="7" id="KW-0040">ANK repeat</keyword>
<keyword evidence="5" id="KW-0528">Neurotoxin</keyword>
<proteinExistence type="predicted"/>
<evidence type="ECO:0000256" key="7">
    <source>
        <dbReference type="PROSITE-ProRule" id="PRU00023"/>
    </source>
</evidence>
<keyword evidence="4" id="KW-0862">Zinc</keyword>
<dbReference type="Proteomes" id="UP001235939">
    <property type="component" value="Chromosome 20"/>
</dbReference>
<evidence type="ECO:0000256" key="6">
    <source>
        <dbReference type="ARBA" id="ARBA00023298"/>
    </source>
</evidence>
<keyword evidence="4" id="KW-0863">Zinc-finger</keyword>
<dbReference type="InterPro" id="IPR051282">
    <property type="entry name" value="Arf-GAP_GTPase_ANK_PH"/>
</dbReference>
<evidence type="ECO:0000256" key="5">
    <source>
        <dbReference type="ARBA" id="ARBA00023028"/>
    </source>
</evidence>
<gene>
    <name evidence="8" type="ORF">LAZ67_20002655</name>
</gene>
<keyword evidence="6" id="KW-0472">Membrane</keyword>
<evidence type="ECO:0000256" key="2">
    <source>
        <dbReference type="ARBA" id="ARBA00022483"/>
    </source>
</evidence>
<dbReference type="InterPro" id="IPR036770">
    <property type="entry name" value="Ankyrin_rpt-contain_sf"/>
</dbReference>
<dbReference type="PROSITE" id="PS50297">
    <property type="entry name" value="ANK_REP_REGION"/>
    <property type="match status" value="1"/>
</dbReference>
<sequence>MVLHMDSSNPCWKVTSNSNEYCLSQQLVEAVTAGDVLVVYHLLAHGTTGAPGSRLLHVAAETGSLPICQMLIWARIADPCLADPEGRTPLVLARMGGHREVARLLFLHSSEAL</sequence>
<keyword evidence="5" id="KW-0800">Toxin</keyword>
<comment type="subcellular location">
    <subcellularLocation>
        <location evidence="1">Target cell membrane</location>
    </subcellularLocation>
</comment>
<dbReference type="PANTHER" id="PTHR45819:SF5">
    <property type="entry name" value="CENTAURIN-GAMMA-1A"/>
    <property type="match status" value="1"/>
</dbReference>
<accession>A0ABY6LKT4</accession>
<dbReference type="SUPFAM" id="SSF48403">
    <property type="entry name" value="Ankyrin repeat"/>
    <property type="match status" value="1"/>
</dbReference>
<evidence type="ECO:0000256" key="1">
    <source>
        <dbReference type="ARBA" id="ARBA00004175"/>
    </source>
</evidence>
<name>A0ABY6LKT4_9ARAC</name>
<keyword evidence="4" id="KW-0479">Metal-binding</keyword>
<keyword evidence="5" id="KW-0638">Presynaptic neurotoxin</keyword>
<organism evidence="8 9">
    <name type="scientific">Cordylochernes scorpioides</name>
    <dbReference type="NCBI Taxonomy" id="51811"/>
    <lineage>
        <taxon>Eukaryota</taxon>
        <taxon>Metazoa</taxon>
        <taxon>Ecdysozoa</taxon>
        <taxon>Arthropoda</taxon>
        <taxon>Chelicerata</taxon>
        <taxon>Arachnida</taxon>
        <taxon>Pseudoscorpiones</taxon>
        <taxon>Cheliferoidea</taxon>
        <taxon>Chernetidae</taxon>
        <taxon>Cordylochernes</taxon>
    </lineage>
</organism>
<feature type="repeat" description="ANK" evidence="7">
    <location>
        <begin position="85"/>
        <end position="113"/>
    </location>
</feature>
<evidence type="ECO:0000313" key="9">
    <source>
        <dbReference type="Proteomes" id="UP001235939"/>
    </source>
</evidence>
<reference evidence="8 9" key="1">
    <citation type="submission" date="2022-01" db="EMBL/GenBank/DDBJ databases">
        <title>A chromosomal length assembly of Cordylochernes scorpioides.</title>
        <authorList>
            <person name="Zeh D."/>
            <person name="Zeh J."/>
        </authorList>
    </citation>
    <scope>NUCLEOTIDE SEQUENCE [LARGE SCALE GENOMIC DNA]</scope>
    <source>
        <strain evidence="8">IN4F17</strain>
        <tissue evidence="8">Whole Body</tissue>
    </source>
</reference>
<evidence type="ECO:0000256" key="3">
    <source>
        <dbReference type="ARBA" id="ARBA00022537"/>
    </source>
</evidence>
<dbReference type="PANTHER" id="PTHR45819">
    <property type="entry name" value="CENTAURIN-GAMMA-1A"/>
    <property type="match status" value="1"/>
</dbReference>
<evidence type="ECO:0000313" key="8">
    <source>
        <dbReference type="EMBL" id="UYV81836.1"/>
    </source>
</evidence>
<dbReference type="EMBL" id="CP092882">
    <property type="protein sequence ID" value="UYV81836.1"/>
    <property type="molecule type" value="Genomic_DNA"/>
</dbReference>
<dbReference type="PROSITE" id="PS50088">
    <property type="entry name" value="ANK_REPEAT"/>
    <property type="match status" value="1"/>
</dbReference>
<keyword evidence="2" id="KW-0268">Exocytosis</keyword>
<keyword evidence="6" id="KW-1053">Target membrane</keyword>
<dbReference type="Pfam" id="PF12796">
    <property type="entry name" value="Ank_2"/>
    <property type="match status" value="1"/>
</dbReference>
<protein>
    <submittedName>
        <fullName evidence="8">AGAP3</fullName>
    </submittedName>
</protein>
<keyword evidence="3" id="KW-1052">Target cell membrane</keyword>
<dbReference type="Gene3D" id="1.25.40.20">
    <property type="entry name" value="Ankyrin repeat-containing domain"/>
    <property type="match status" value="1"/>
</dbReference>